<name>A0A0C3HX84_OIDMZ</name>
<organism evidence="2 3">
    <name type="scientific">Oidiodendron maius (strain Zn)</name>
    <dbReference type="NCBI Taxonomy" id="913774"/>
    <lineage>
        <taxon>Eukaryota</taxon>
        <taxon>Fungi</taxon>
        <taxon>Dikarya</taxon>
        <taxon>Ascomycota</taxon>
        <taxon>Pezizomycotina</taxon>
        <taxon>Leotiomycetes</taxon>
        <taxon>Leotiomycetes incertae sedis</taxon>
        <taxon>Myxotrichaceae</taxon>
        <taxon>Oidiodendron</taxon>
    </lineage>
</organism>
<accession>A0A0C3HX84</accession>
<gene>
    <name evidence="2" type="ORF">OIDMADRAFT_139651</name>
</gene>
<dbReference type="OrthoDB" id="2830640at2759"/>
<dbReference type="HOGENOM" id="CLU_031640_1_0_1"/>
<keyword evidence="1" id="KW-0472">Membrane</keyword>
<dbReference type="Proteomes" id="UP000054321">
    <property type="component" value="Unassembled WGS sequence"/>
</dbReference>
<protein>
    <submittedName>
        <fullName evidence="2">Uncharacterized protein</fullName>
    </submittedName>
</protein>
<dbReference type="STRING" id="913774.A0A0C3HX84"/>
<reference evidence="3" key="2">
    <citation type="submission" date="2015-01" db="EMBL/GenBank/DDBJ databases">
        <title>Evolutionary Origins and Diversification of the Mycorrhizal Mutualists.</title>
        <authorList>
            <consortium name="DOE Joint Genome Institute"/>
            <consortium name="Mycorrhizal Genomics Consortium"/>
            <person name="Kohler A."/>
            <person name="Kuo A."/>
            <person name="Nagy L.G."/>
            <person name="Floudas D."/>
            <person name="Copeland A."/>
            <person name="Barry K.W."/>
            <person name="Cichocki N."/>
            <person name="Veneault-Fourrey C."/>
            <person name="LaButti K."/>
            <person name="Lindquist E.A."/>
            <person name="Lipzen A."/>
            <person name="Lundell T."/>
            <person name="Morin E."/>
            <person name="Murat C."/>
            <person name="Riley R."/>
            <person name="Ohm R."/>
            <person name="Sun H."/>
            <person name="Tunlid A."/>
            <person name="Henrissat B."/>
            <person name="Grigoriev I.V."/>
            <person name="Hibbett D.S."/>
            <person name="Martin F."/>
        </authorList>
    </citation>
    <scope>NUCLEOTIDE SEQUENCE [LARGE SCALE GENOMIC DNA]</scope>
    <source>
        <strain evidence="3">Zn</strain>
    </source>
</reference>
<evidence type="ECO:0000313" key="3">
    <source>
        <dbReference type="Proteomes" id="UP000054321"/>
    </source>
</evidence>
<dbReference type="AlphaFoldDB" id="A0A0C3HX84"/>
<dbReference type="Gene3D" id="1.20.58.340">
    <property type="entry name" value="Magnesium transport protein CorA, transmembrane region"/>
    <property type="match status" value="1"/>
</dbReference>
<reference evidence="2 3" key="1">
    <citation type="submission" date="2014-04" db="EMBL/GenBank/DDBJ databases">
        <authorList>
            <consortium name="DOE Joint Genome Institute"/>
            <person name="Kuo A."/>
            <person name="Martino E."/>
            <person name="Perotto S."/>
            <person name="Kohler A."/>
            <person name="Nagy L.G."/>
            <person name="Floudas D."/>
            <person name="Copeland A."/>
            <person name="Barry K.W."/>
            <person name="Cichocki N."/>
            <person name="Veneault-Fourrey C."/>
            <person name="LaButti K."/>
            <person name="Lindquist E.A."/>
            <person name="Lipzen A."/>
            <person name="Lundell T."/>
            <person name="Morin E."/>
            <person name="Murat C."/>
            <person name="Sun H."/>
            <person name="Tunlid A."/>
            <person name="Henrissat B."/>
            <person name="Grigoriev I.V."/>
            <person name="Hibbett D.S."/>
            <person name="Martin F."/>
            <person name="Nordberg H.P."/>
            <person name="Cantor M.N."/>
            <person name="Hua S.X."/>
        </authorList>
    </citation>
    <scope>NUCLEOTIDE SEQUENCE [LARGE SCALE GENOMIC DNA]</scope>
    <source>
        <strain evidence="2 3">Zn</strain>
    </source>
</reference>
<evidence type="ECO:0000313" key="2">
    <source>
        <dbReference type="EMBL" id="KIN06847.1"/>
    </source>
</evidence>
<sequence length="518" mass="58881">MFSISRSRALQSLAWSVDPSNNVEYIEAWKFSSDCSVIADNPRHGRLNDSKIEEWLRHDGLYAMPVPIDPDSNFEGGIRLVICEREWYQPPSFSMSMQSYLRIEEEFSLPQATLHALTNKCGIFSRYVEYDEKRPGKLKRIGIVVKAAQKYQVGNYGLSLSHDFETHVTTGLLHGTGVMNNRNDFPAWKESPSVEIFDLIKSVPHLWSQPMLLPAILLQHHISRAEIFCTLHLDDKANRLQNQLGMSRAGRLHLLRGPYGDPAGERPIKDTKVNLHNLTGELNTCITELIRFCRVSDWECDCVEFLARTLDEVASTAEFHAYSNLPEAREIRECIEYLASAAKGLKGHNNKTKERLQADFNVLSSLIAQIDNKLTAKMAATSSRDSTAMKTLALITTLFLPGTFVATVFSTGMFNWQSSAPNSSSQIVSSYIWIYWAFTIPLTITVAFSWRLWWAWEKRHLDRDVLLEIEKIEESASLNSWTKRDSGKEVEMSGPVFESALPSLRRRIGKKDDAEKKI</sequence>
<keyword evidence="1" id="KW-0812">Transmembrane</keyword>
<feature type="transmembrane region" description="Helical" evidence="1">
    <location>
        <begin position="392"/>
        <end position="413"/>
    </location>
</feature>
<dbReference type="EMBL" id="KN832870">
    <property type="protein sequence ID" value="KIN06847.1"/>
    <property type="molecule type" value="Genomic_DNA"/>
</dbReference>
<dbReference type="InParanoid" id="A0A0C3HX84"/>
<feature type="transmembrane region" description="Helical" evidence="1">
    <location>
        <begin position="433"/>
        <end position="453"/>
    </location>
</feature>
<evidence type="ECO:0000256" key="1">
    <source>
        <dbReference type="SAM" id="Phobius"/>
    </source>
</evidence>
<keyword evidence="1" id="KW-1133">Transmembrane helix</keyword>
<keyword evidence="3" id="KW-1185">Reference proteome</keyword>
<proteinExistence type="predicted"/>